<evidence type="ECO:0000259" key="2">
    <source>
        <dbReference type="Pfam" id="PF10881"/>
    </source>
</evidence>
<keyword evidence="1" id="KW-0472">Membrane</keyword>
<dbReference type="KEGG" id="aagg:ETAA8_61600"/>
<evidence type="ECO:0000256" key="1">
    <source>
        <dbReference type="SAM" id="Phobius"/>
    </source>
</evidence>
<organism evidence="3 4">
    <name type="scientific">Anatilimnocola aggregata</name>
    <dbReference type="NCBI Taxonomy" id="2528021"/>
    <lineage>
        <taxon>Bacteria</taxon>
        <taxon>Pseudomonadati</taxon>
        <taxon>Planctomycetota</taxon>
        <taxon>Planctomycetia</taxon>
        <taxon>Pirellulales</taxon>
        <taxon>Pirellulaceae</taxon>
        <taxon>Anatilimnocola</taxon>
    </lineage>
</organism>
<keyword evidence="4" id="KW-1185">Reference proteome</keyword>
<dbReference type="InterPro" id="IPR024402">
    <property type="entry name" value="DUF2726"/>
</dbReference>
<dbReference type="AlphaFoldDB" id="A0A517YL97"/>
<keyword evidence="1" id="KW-1133">Transmembrane helix</keyword>
<feature type="transmembrane region" description="Helical" evidence="1">
    <location>
        <begin position="6"/>
        <end position="29"/>
    </location>
</feature>
<accession>A0A517YL97</accession>
<proteinExistence type="predicted"/>
<protein>
    <recommendedName>
        <fullName evidence="2">DUF2726 domain-containing protein</fullName>
    </recommendedName>
</protein>
<feature type="domain" description="DUF2726" evidence="2">
    <location>
        <begin position="42"/>
        <end position="161"/>
    </location>
</feature>
<dbReference type="EMBL" id="CP036274">
    <property type="protein sequence ID" value="QDU31007.1"/>
    <property type="molecule type" value="Genomic_DNA"/>
</dbReference>
<dbReference type="Pfam" id="PF10881">
    <property type="entry name" value="DUF2726"/>
    <property type="match status" value="1"/>
</dbReference>
<keyword evidence="1" id="KW-0812">Transmembrane</keyword>
<dbReference type="Proteomes" id="UP000315017">
    <property type="component" value="Chromosome"/>
</dbReference>
<evidence type="ECO:0000313" key="4">
    <source>
        <dbReference type="Proteomes" id="UP000315017"/>
    </source>
</evidence>
<reference evidence="3 4" key="1">
    <citation type="submission" date="2019-02" db="EMBL/GenBank/DDBJ databases">
        <title>Deep-cultivation of Planctomycetes and their phenomic and genomic characterization uncovers novel biology.</title>
        <authorList>
            <person name="Wiegand S."/>
            <person name="Jogler M."/>
            <person name="Boedeker C."/>
            <person name="Pinto D."/>
            <person name="Vollmers J."/>
            <person name="Rivas-Marin E."/>
            <person name="Kohn T."/>
            <person name="Peeters S.H."/>
            <person name="Heuer A."/>
            <person name="Rast P."/>
            <person name="Oberbeckmann S."/>
            <person name="Bunk B."/>
            <person name="Jeske O."/>
            <person name="Meyerdierks A."/>
            <person name="Storesund J.E."/>
            <person name="Kallscheuer N."/>
            <person name="Luecker S."/>
            <person name="Lage O.M."/>
            <person name="Pohl T."/>
            <person name="Merkel B.J."/>
            <person name="Hornburger P."/>
            <person name="Mueller R.-W."/>
            <person name="Bruemmer F."/>
            <person name="Labrenz M."/>
            <person name="Spormann A.M."/>
            <person name="Op den Camp H."/>
            <person name="Overmann J."/>
            <person name="Amann R."/>
            <person name="Jetten M.S.M."/>
            <person name="Mascher T."/>
            <person name="Medema M.H."/>
            <person name="Devos D.P."/>
            <person name="Kaster A.-K."/>
            <person name="Ovreas L."/>
            <person name="Rohde M."/>
            <person name="Galperin M.Y."/>
            <person name="Jogler C."/>
        </authorList>
    </citation>
    <scope>NUCLEOTIDE SEQUENCE [LARGE SCALE GENOMIC DNA]</scope>
    <source>
        <strain evidence="3 4">ETA_A8</strain>
    </source>
</reference>
<evidence type="ECO:0000313" key="3">
    <source>
        <dbReference type="EMBL" id="QDU31007.1"/>
    </source>
</evidence>
<sequence length="171" mass="19695">MKDVLIQNWPLILFAGTCVVLVILALISLRDGPLPYERRGVLLSPAEVTFLRSLNLAVREDWLVFSMVRLADIIKVRPKTRKTSFWQGRIQNKHLDFVICDYETLEVKLAIELEDETPSRTERAQRDKFLNTALHAAGLPLMRVKPEAKYETAALRKDIEDALGIQRKKKR</sequence>
<name>A0A517YL97_9BACT</name>
<gene>
    <name evidence="3" type="ORF">ETAA8_61600</name>
</gene>